<evidence type="ECO:0000313" key="5">
    <source>
        <dbReference type="Proteomes" id="UP001604336"/>
    </source>
</evidence>
<accession>A0ABD1RXT7</accession>
<keyword evidence="5" id="KW-1185">Reference proteome</keyword>
<dbReference type="AlphaFoldDB" id="A0ABD1RXT7"/>
<feature type="domain" description="DUF632" evidence="2">
    <location>
        <begin position="309"/>
        <end position="614"/>
    </location>
</feature>
<feature type="domain" description="DUF630" evidence="3">
    <location>
        <begin position="1"/>
        <end position="59"/>
    </location>
</feature>
<evidence type="ECO:0000259" key="3">
    <source>
        <dbReference type="Pfam" id="PF04783"/>
    </source>
</evidence>
<feature type="region of interest" description="Disordered" evidence="1">
    <location>
        <begin position="62"/>
        <end position="206"/>
    </location>
</feature>
<protein>
    <recommendedName>
        <fullName evidence="6">Nitrate regulatory gene2 protein-like</fullName>
    </recommendedName>
</protein>
<organism evidence="4 5">
    <name type="scientific">Abeliophyllum distichum</name>
    <dbReference type="NCBI Taxonomy" id="126358"/>
    <lineage>
        <taxon>Eukaryota</taxon>
        <taxon>Viridiplantae</taxon>
        <taxon>Streptophyta</taxon>
        <taxon>Embryophyta</taxon>
        <taxon>Tracheophyta</taxon>
        <taxon>Spermatophyta</taxon>
        <taxon>Magnoliopsida</taxon>
        <taxon>eudicotyledons</taxon>
        <taxon>Gunneridae</taxon>
        <taxon>Pentapetalae</taxon>
        <taxon>asterids</taxon>
        <taxon>lamiids</taxon>
        <taxon>Lamiales</taxon>
        <taxon>Oleaceae</taxon>
        <taxon>Forsythieae</taxon>
        <taxon>Abeliophyllum</taxon>
    </lineage>
</organism>
<feature type="compositionally biased region" description="Acidic residues" evidence="1">
    <location>
        <begin position="127"/>
        <end position="137"/>
    </location>
</feature>
<dbReference type="Proteomes" id="UP001604336">
    <property type="component" value="Unassembled WGS sequence"/>
</dbReference>
<dbReference type="InterPro" id="IPR006867">
    <property type="entry name" value="DUF632"/>
</dbReference>
<evidence type="ECO:0000256" key="1">
    <source>
        <dbReference type="SAM" id="MobiDB-lite"/>
    </source>
</evidence>
<evidence type="ECO:0000313" key="4">
    <source>
        <dbReference type="EMBL" id="KAL2493093.1"/>
    </source>
</evidence>
<dbReference type="Pfam" id="PF04782">
    <property type="entry name" value="DUF632"/>
    <property type="match status" value="1"/>
</dbReference>
<dbReference type="InterPro" id="IPR006868">
    <property type="entry name" value="DUF630"/>
</dbReference>
<dbReference type="Pfam" id="PF04783">
    <property type="entry name" value="DUF630"/>
    <property type="match status" value="1"/>
</dbReference>
<dbReference type="PANTHER" id="PTHR21450">
    <property type="entry name" value="PROTEIN ALTERED PHOSPHATE STARVATION RESPONSE 1"/>
    <property type="match status" value="1"/>
</dbReference>
<reference evidence="5" key="1">
    <citation type="submission" date="2024-07" db="EMBL/GenBank/DDBJ databases">
        <title>Two chromosome-level genome assemblies of Korean endemic species Abeliophyllum distichum and Forsythia ovata (Oleaceae).</title>
        <authorList>
            <person name="Jang H."/>
        </authorList>
    </citation>
    <scope>NUCLEOTIDE SEQUENCE [LARGE SCALE GENOMIC DNA]</scope>
</reference>
<dbReference type="PANTHER" id="PTHR21450:SF59">
    <property type="entry name" value="PROTEIN, PUTATIVE_ 48652-45869-RELATED"/>
    <property type="match status" value="1"/>
</dbReference>
<sequence>MGCTQSKIENEETVNRCKERKQYMELAVTARNKFAAAHSAHAMSLKNTGAALSDYAQGEVVYPGGGGGGGDGGGGDTTLPPPIPPFDNFPLPPPPLPPSFNPTSAPIQRASTVPELRTELKHSNSIIEEENEDDIENESTHSLKHRSSKSSGRGSVGGRSGLSHKEVPEDEVLQKPPSPLRPNERQREHLAPPPPPPENKGSTWEYFFSTDDVPGSTLADVEDDQYKIDEIDRKMLEERAKKSEVDGEVDGGKRVEHVEAAAEVVEGTVDLQPKPPPTQTAVATKLTKRVKMGAPAEGKTKGGPSNTNLLQIFVDLDDCFLKACESAHDVSRLLEATRLHYHSNFADKRGHIDHSTRVMRVITWNRSFKGLPNTDDVVDDFDSEEHETHATVLDKMLAWEKKLYDEVKAGEQMKLEYQKKVASLNKLKKHGSNTDALERMKAAVSHLHTRYIVDMQSMDSTVSEINSLRDGQLYPKLVTLVDAMAIMWETMRTYHEKQSKIVQALRHLDISQSPKETSDHHHERTRQLCGVVQEWHSHFSELISQQKEYIKALNSWLKLNLIPIDTNLKEKVSSPRGTQNPPIQTLLHSWHDYLEKIPDEPTKATINNFAAVIQTIWQYQKEELDLRNRCAESRKELMKKTREFENWYNKHMQRRTPPDEMDADRSHDKDLIADRQQTVEAAKMRLKGDEEAYQRQCIQVREKSLMSLKSNLPGLFQAMSDFSLACSDMYNNLRSISHSQNRSRD</sequence>
<proteinExistence type="predicted"/>
<comment type="caution">
    <text evidence="4">The sequence shown here is derived from an EMBL/GenBank/DDBJ whole genome shotgun (WGS) entry which is preliminary data.</text>
</comment>
<gene>
    <name evidence="4" type="ORF">Adt_28721</name>
</gene>
<dbReference type="EMBL" id="JBFOLK010000008">
    <property type="protein sequence ID" value="KAL2493093.1"/>
    <property type="molecule type" value="Genomic_DNA"/>
</dbReference>
<feature type="compositionally biased region" description="Gly residues" evidence="1">
    <location>
        <begin position="63"/>
        <end position="76"/>
    </location>
</feature>
<feature type="compositionally biased region" description="Pro residues" evidence="1">
    <location>
        <begin position="79"/>
        <end position="100"/>
    </location>
</feature>
<name>A0ABD1RXT7_9LAMI</name>
<evidence type="ECO:0000259" key="2">
    <source>
        <dbReference type="Pfam" id="PF04782"/>
    </source>
</evidence>
<evidence type="ECO:0008006" key="6">
    <source>
        <dbReference type="Google" id="ProtNLM"/>
    </source>
</evidence>